<dbReference type="Gene3D" id="3.30.420.60">
    <property type="entry name" value="eRF1 domain 2"/>
    <property type="match status" value="1"/>
</dbReference>
<dbReference type="InterPro" id="IPR042226">
    <property type="entry name" value="eFR1_2_sf"/>
</dbReference>
<evidence type="ECO:0000313" key="2">
    <source>
        <dbReference type="EMBL" id="MBL6448847.1"/>
    </source>
</evidence>
<feature type="domain" description="VLRF1" evidence="1">
    <location>
        <begin position="67"/>
        <end position="207"/>
    </location>
</feature>
<dbReference type="Pfam" id="PF18826">
    <property type="entry name" value="bVLRF1"/>
    <property type="match status" value="1"/>
</dbReference>
<dbReference type="EMBL" id="JAEUGD010000066">
    <property type="protein sequence ID" value="MBL6448847.1"/>
    <property type="molecule type" value="Genomic_DNA"/>
</dbReference>
<reference evidence="2" key="1">
    <citation type="submission" date="2021-01" db="EMBL/GenBank/DDBJ databases">
        <title>Fulvivirga kasyanovii gen. nov., sp nov., a novel member of the phylum Bacteroidetes isolated from seawater in a mussel farm.</title>
        <authorList>
            <person name="Zhao L.-H."/>
            <person name="Wang Z.-J."/>
        </authorList>
    </citation>
    <scope>NUCLEOTIDE SEQUENCE</scope>
    <source>
        <strain evidence="2">29W222</strain>
    </source>
</reference>
<evidence type="ECO:0000313" key="3">
    <source>
        <dbReference type="Proteomes" id="UP000614216"/>
    </source>
</evidence>
<dbReference type="RefSeq" id="WP_202858388.1">
    <property type="nucleotide sequence ID" value="NZ_JAEUGD010000066.1"/>
</dbReference>
<dbReference type="PROSITE" id="PS52044">
    <property type="entry name" value="VLRF1"/>
    <property type="match status" value="1"/>
</dbReference>
<accession>A0A937KDP4</accession>
<gene>
    <name evidence="2" type="ORF">JMN32_21220</name>
</gene>
<evidence type="ECO:0000259" key="1">
    <source>
        <dbReference type="PROSITE" id="PS52044"/>
    </source>
</evidence>
<protein>
    <recommendedName>
        <fullName evidence="1">VLRF1 domain-containing protein</fullName>
    </recommendedName>
</protein>
<dbReference type="InterPro" id="IPR041175">
    <property type="entry name" value="VLRF1/Vms1"/>
</dbReference>
<organism evidence="2 3">
    <name type="scientific">Fulvivirga marina</name>
    <dbReference type="NCBI Taxonomy" id="2494733"/>
    <lineage>
        <taxon>Bacteria</taxon>
        <taxon>Pseudomonadati</taxon>
        <taxon>Bacteroidota</taxon>
        <taxon>Cytophagia</taxon>
        <taxon>Cytophagales</taxon>
        <taxon>Fulvivirgaceae</taxon>
        <taxon>Fulvivirga</taxon>
    </lineage>
</organism>
<sequence>MEQLLSQEETYNMIRRLKNSELIWHYDQKKHRITIEADPTSEESIGLRLPVNFPHIDNLDAWDSTEESVGYILILIQAGKAALGYFDDDIMIDHKVFKSYMVRKKQGKSQVKYLKSKGKSRAGSRVRLANTVHFFESINERLHEYFDDYEINRIGLSCSKTLLPYLFNSKVDCPFGKKDERLFKIPKHINTPGYEILAETQEWLLQGEIKYSKIYQSQIDFLLNH</sequence>
<proteinExistence type="predicted"/>
<name>A0A937KDP4_9BACT</name>
<dbReference type="Proteomes" id="UP000614216">
    <property type="component" value="Unassembled WGS sequence"/>
</dbReference>
<keyword evidence="3" id="KW-1185">Reference proteome</keyword>
<dbReference type="AlphaFoldDB" id="A0A937KDP4"/>
<comment type="caution">
    <text evidence="2">The sequence shown here is derived from an EMBL/GenBank/DDBJ whole genome shotgun (WGS) entry which is preliminary data.</text>
</comment>